<sequence length="72" mass="8839">MCMWKDWKLPKARKRNLVRLGVPKGKAHEWANSRKRFWRVTKSLILERTLNNTFWNRLGLLSLYQRYYSILT</sequence>
<proteinExistence type="predicted"/>
<dbReference type="Proteomes" id="UP000252118">
    <property type="component" value="Unassembled WGS sequence"/>
</dbReference>
<name>A0A366ELC3_9BACI</name>
<evidence type="ECO:0000313" key="1">
    <source>
        <dbReference type="EMBL" id="RBP02776.1"/>
    </source>
</evidence>
<organism evidence="1 2">
    <name type="scientific">Rossellomorea aquimaris</name>
    <dbReference type="NCBI Taxonomy" id="189382"/>
    <lineage>
        <taxon>Bacteria</taxon>
        <taxon>Bacillati</taxon>
        <taxon>Bacillota</taxon>
        <taxon>Bacilli</taxon>
        <taxon>Bacillales</taxon>
        <taxon>Bacillaceae</taxon>
        <taxon>Rossellomorea</taxon>
    </lineage>
</organism>
<reference evidence="1 2" key="1">
    <citation type="submission" date="2018-06" db="EMBL/GenBank/DDBJ databases">
        <title>Freshwater and sediment microbial communities from various areas in North America, analyzing microbe dynamics in response to fracking.</title>
        <authorList>
            <person name="Lamendella R."/>
        </authorList>
    </citation>
    <scope>NUCLEOTIDE SEQUENCE [LARGE SCALE GENOMIC DNA]</scope>
    <source>
        <strain evidence="1 2">97B</strain>
    </source>
</reference>
<evidence type="ECO:0008006" key="3">
    <source>
        <dbReference type="Google" id="ProtNLM"/>
    </source>
</evidence>
<protein>
    <recommendedName>
        <fullName evidence="3">Reverse transcriptase</fullName>
    </recommendedName>
</protein>
<comment type="caution">
    <text evidence="1">The sequence shown here is derived from an EMBL/GenBank/DDBJ whole genome shotgun (WGS) entry which is preliminary data.</text>
</comment>
<accession>A0A366ELC3</accession>
<dbReference type="EMBL" id="QNRJ01000012">
    <property type="protein sequence ID" value="RBP02776.1"/>
    <property type="molecule type" value="Genomic_DNA"/>
</dbReference>
<dbReference type="AlphaFoldDB" id="A0A366ELC3"/>
<gene>
    <name evidence="1" type="ORF">DET59_11263</name>
</gene>
<evidence type="ECO:0000313" key="2">
    <source>
        <dbReference type="Proteomes" id="UP000252118"/>
    </source>
</evidence>